<evidence type="ECO:0000313" key="2">
    <source>
        <dbReference type="Proteomes" id="UP000006729"/>
    </source>
</evidence>
<gene>
    <name evidence="1" type="ORF">POPTR_001G053700</name>
</gene>
<dbReference type="Gene3D" id="3.30.300.130">
    <property type="entry name" value="Fe-S cluster assembly (FSCA)"/>
    <property type="match status" value="1"/>
</dbReference>
<dbReference type="Proteomes" id="UP000006729">
    <property type="component" value="Chromosome 1"/>
</dbReference>
<dbReference type="SUPFAM" id="SSF117916">
    <property type="entry name" value="Fe-S cluster assembly (FSCA) domain-like"/>
    <property type="match status" value="1"/>
</dbReference>
<proteinExistence type="predicted"/>
<evidence type="ECO:0000313" key="1">
    <source>
        <dbReference type="EMBL" id="PNT52825.2"/>
    </source>
</evidence>
<dbReference type="InterPro" id="IPR034904">
    <property type="entry name" value="FSCA_dom_sf"/>
</dbReference>
<accession>B9GMI1</accession>
<evidence type="ECO:0008006" key="3">
    <source>
        <dbReference type="Google" id="ProtNLM"/>
    </source>
</evidence>
<dbReference type="AlphaFoldDB" id="B9GMI1"/>
<dbReference type="PANTHER" id="PTHR36018">
    <property type="entry name" value="OS09G0481800 PROTEIN"/>
    <property type="match status" value="1"/>
</dbReference>
<protein>
    <recommendedName>
        <fullName evidence="3">NIF system FeS cluster assembly NifU C-terminal domain-containing protein</fullName>
    </recommendedName>
</protein>
<keyword evidence="2" id="KW-1185">Reference proteome</keyword>
<dbReference type="HOGENOM" id="CLU_102726_0_0_1"/>
<dbReference type="eggNOG" id="ENOG502S115">
    <property type="taxonomic scope" value="Eukaryota"/>
</dbReference>
<dbReference type="FunCoup" id="B9GMI1">
    <property type="interactions" value="1474"/>
</dbReference>
<sequence length="216" mass="24703">MCIEWSGNVHNSEAIQIHFITTLFDQDYIPQQDQARLKHRQIKMSTEVMFLRSHCYHVPERTSPLLSPCTYNVYANIRSDHPVRLMRRRLTAPKLLLLPQVQRPNRKPSPLTTITAAAAGVPLPPLDLTEENVKQVLVDARAELGQIFDTSVGITGQVELAELDGPFVVISLKGRFWHERSMVVARIGNYLKQRIPEILEVEIEDEKQLDDSPENF</sequence>
<organism evidence="1 2">
    <name type="scientific">Populus trichocarpa</name>
    <name type="common">Western balsam poplar</name>
    <name type="synonym">Populus balsamifera subsp. trichocarpa</name>
    <dbReference type="NCBI Taxonomy" id="3694"/>
    <lineage>
        <taxon>Eukaryota</taxon>
        <taxon>Viridiplantae</taxon>
        <taxon>Streptophyta</taxon>
        <taxon>Embryophyta</taxon>
        <taxon>Tracheophyta</taxon>
        <taxon>Spermatophyta</taxon>
        <taxon>Magnoliopsida</taxon>
        <taxon>eudicotyledons</taxon>
        <taxon>Gunneridae</taxon>
        <taxon>Pentapetalae</taxon>
        <taxon>rosids</taxon>
        <taxon>fabids</taxon>
        <taxon>Malpighiales</taxon>
        <taxon>Salicaceae</taxon>
        <taxon>Saliceae</taxon>
        <taxon>Populus</taxon>
    </lineage>
</organism>
<reference evidence="1 2" key="1">
    <citation type="journal article" date="2006" name="Science">
        <title>The genome of black cottonwood, Populus trichocarpa (Torr. &amp; Gray).</title>
        <authorList>
            <person name="Tuskan G.A."/>
            <person name="Difazio S."/>
            <person name="Jansson S."/>
            <person name="Bohlmann J."/>
            <person name="Grigoriev I."/>
            <person name="Hellsten U."/>
            <person name="Putnam N."/>
            <person name="Ralph S."/>
            <person name="Rombauts S."/>
            <person name="Salamov A."/>
            <person name="Schein J."/>
            <person name="Sterck L."/>
            <person name="Aerts A."/>
            <person name="Bhalerao R.R."/>
            <person name="Bhalerao R.P."/>
            <person name="Blaudez D."/>
            <person name="Boerjan W."/>
            <person name="Brun A."/>
            <person name="Brunner A."/>
            <person name="Busov V."/>
            <person name="Campbell M."/>
            <person name="Carlson J."/>
            <person name="Chalot M."/>
            <person name="Chapman J."/>
            <person name="Chen G.L."/>
            <person name="Cooper D."/>
            <person name="Coutinho P.M."/>
            <person name="Couturier J."/>
            <person name="Covert S."/>
            <person name="Cronk Q."/>
            <person name="Cunningham R."/>
            <person name="Davis J."/>
            <person name="Degroeve S."/>
            <person name="Dejardin A."/>
            <person name="Depamphilis C."/>
            <person name="Detter J."/>
            <person name="Dirks B."/>
            <person name="Dubchak I."/>
            <person name="Duplessis S."/>
            <person name="Ehlting J."/>
            <person name="Ellis B."/>
            <person name="Gendler K."/>
            <person name="Goodstein D."/>
            <person name="Gribskov M."/>
            <person name="Grimwood J."/>
            <person name="Groover A."/>
            <person name="Gunter L."/>
            <person name="Hamberger B."/>
            <person name="Heinze B."/>
            <person name="Helariutta Y."/>
            <person name="Henrissat B."/>
            <person name="Holligan D."/>
            <person name="Holt R."/>
            <person name="Huang W."/>
            <person name="Islam-Faridi N."/>
            <person name="Jones S."/>
            <person name="Jones-Rhoades M."/>
            <person name="Jorgensen R."/>
            <person name="Joshi C."/>
            <person name="Kangasjarvi J."/>
            <person name="Karlsson J."/>
            <person name="Kelleher C."/>
            <person name="Kirkpatrick R."/>
            <person name="Kirst M."/>
            <person name="Kohler A."/>
            <person name="Kalluri U."/>
            <person name="Larimer F."/>
            <person name="Leebens-Mack J."/>
            <person name="Leple J.C."/>
            <person name="Locascio P."/>
            <person name="Lou Y."/>
            <person name="Lucas S."/>
            <person name="Martin F."/>
            <person name="Montanini B."/>
            <person name="Napoli C."/>
            <person name="Nelson D.R."/>
            <person name="Nelson C."/>
            <person name="Nieminen K."/>
            <person name="Nilsson O."/>
            <person name="Pereda V."/>
            <person name="Peter G."/>
            <person name="Philippe R."/>
            <person name="Pilate G."/>
            <person name="Poliakov A."/>
            <person name="Razumovskaya J."/>
            <person name="Richardson P."/>
            <person name="Rinaldi C."/>
            <person name="Ritland K."/>
            <person name="Rouze P."/>
            <person name="Ryaboy D."/>
            <person name="Schmutz J."/>
            <person name="Schrader J."/>
            <person name="Segerman B."/>
            <person name="Shin H."/>
            <person name="Siddiqui A."/>
            <person name="Sterky F."/>
            <person name="Terry A."/>
            <person name="Tsai C.J."/>
            <person name="Uberbacher E."/>
            <person name="Unneberg P."/>
            <person name="Vahala J."/>
            <person name="Wall K."/>
            <person name="Wessler S."/>
            <person name="Yang G."/>
            <person name="Yin T."/>
            <person name="Douglas C."/>
            <person name="Marra M."/>
            <person name="Sandberg G."/>
            <person name="Van de Peer Y."/>
            <person name="Rokhsar D."/>
        </authorList>
    </citation>
    <scope>NUCLEOTIDE SEQUENCE [LARGE SCALE GENOMIC DNA]</scope>
    <source>
        <strain evidence="2">cv. Nisqually</strain>
    </source>
</reference>
<dbReference type="PANTHER" id="PTHR36018:SF1">
    <property type="entry name" value="OS09G0481800 PROTEIN"/>
    <property type="match status" value="1"/>
</dbReference>
<name>B9GMI1_POPTR</name>
<dbReference type="ExpressionAtlas" id="B9GMI1">
    <property type="expression patterns" value="baseline and differential"/>
</dbReference>
<dbReference type="InParanoid" id="B9GMI1"/>
<dbReference type="EMBL" id="CM009290">
    <property type="protein sequence ID" value="PNT52825.2"/>
    <property type="molecule type" value="Genomic_DNA"/>
</dbReference>
<dbReference type="OrthoDB" id="446939at2759"/>